<dbReference type="InterPro" id="IPR011004">
    <property type="entry name" value="Trimer_LpxA-like_sf"/>
</dbReference>
<evidence type="ECO:0000313" key="6">
    <source>
        <dbReference type="Proteomes" id="UP000515808"/>
    </source>
</evidence>
<dbReference type="CDD" id="cd03349">
    <property type="entry name" value="LbH_XAT"/>
    <property type="match status" value="1"/>
</dbReference>
<keyword evidence="2 5" id="KW-0808">Transferase</keyword>
<dbReference type="EMBL" id="CP060695">
    <property type="protein sequence ID" value="QNM86251.1"/>
    <property type="molecule type" value="Genomic_DNA"/>
</dbReference>
<proteinExistence type="inferred from homology"/>
<dbReference type="Pfam" id="PF14602">
    <property type="entry name" value="Hexapep_2"/>
    <property type="match status" value="1"/>
</dbReference>
<accession>A0A7G9LCA2</accession>
<evidence type="ECO:0000256" key="3">
    <source>
        <dbReference type="ARBA" id="ARBA00022737"/>
    </source>
</evidence>
<dbReference type="Gene3D" id="2.160.10.10">
    <property type="entry name" value="Hexapeptide repeat proteins"/>
    <property type="match status" value="1"/>
</dbReference>
<keyword evidence="6" id="KW-1185">Reference proteome</keyword>
<evidence type="ECO:0000256" key="1">
    <source>
        <dbReference type="ARBA" id="ARBA00007274"/>
    </source>
</evidence>
<dbReference type="AlphaFoldDB" id="A0A7G9LCA2"/>
<keyword evidence="4" id="KW-0012">Acyltransferase</keyword>
<dbReference type="GO" id="GO:0016746">
    <property type="term" value="F:acyltransferase activity"/>
    <property type="evidence" value="ECO:0007669"/>
    <property type="project" value="UniProtKB-KW"/>
</dbReference>
<dbReference type="InterPro" id="IPR018357">
    <property type="entry name" value="Hexapep_transf_CS"/>
</dbReference>
<organism evidence="5 6">
    <name type="scientific">Polaribacter pectinis</name>
    <dbReference type="NCBI Taxonomy" id="2738844"/>
    <lineage>
        <taxon>Bacteria</taxon>
        <taxon>Pseudomonadati</taxon>
        <taxon>Bacteroidota</taxon>
        <taxon>Flavobacteriia</taxon>
        <taxon>Flavobacteriales</taxon>
        <taxon>Flavobacteriaceae</taxon>
    </lineage>
</organism>
<dbReference type="SUPFAM" id="SSF51161">
    <property type="entry name" value="Trimeric LpxA-like enzymes"/>
    <property type="match status" value="1"/>
</dbReference>
<dbReference type="Proteomes" id="UP000515808">
    <property type="component" value="Chromosome"/>
</dbReference>
<dbReference type="PROSITE" id="PS00101">
    <property type="entry name" value="HEXAPEP_TRANSFERASES"/>
    <property type="match status" value="1"/>
</dbReference>
<protein>
    <submittedName>
        <fullName evidence="5">CatB-related O-acetyltransferase</fullName>
    </submittedName>
</protein>
<dbReference type="Pfam" id="PF00132">
    <property type="entry name" value="Hexapep"/>
    <property type="match status" value="1"/>
</dbReference>
<gene>
    <name evidence="5" type="ORF">H9W90_03785</name>
</gene>
<comment type="similarity">
    <text evidence="1">Belongs to the transferase hexapeptide repeat family.</text>
</comment>
<evidence type="ECO:0000313" key="5">
    <source>
        <dbReference type="EMBL" id="QNM86251.1"/>
    </source>
</evidence>
<evidence type="ECO:0000256" key="2">
    <source>
        <dbReference type="ARBA" id="ARBA00022679"/>
    </source>
</evidence>
<dbReference type="InterPro" id="IPR050179">
    <property type="entry name" value="Trans_hexapeptide_repeat"/>
</dbReference>
<dbReference type="PANTHER" id="PTHR43300">
    <property type="entry name" value="ACETYLTRANSFERASE"/>
    <property type="match status" value="1"/>
</dbReference>
<keyword evidence="3" id="KW-0677">Repeat</keyword>
<name>A0A7G9LCA2_9FLAO</name>
<dbReference type="KEGG" id="ppec:H9W90_03785"/>
<dbReference type="RefSeq" id="WP_187483133.1">
    <property type="nucleotide sequence ID" value="NZ_CP060695.1"/>
</dbReference>
<dbReference type="PANTHER" id="PTHR43300:SF11">
    <property type="entry name" value="ACETYLTRANSFERASE RV3034C-RELATED"/>
    <property type="match status" value="1"/>
</dbReference>
<sequence length="192" mass="21573">MIKKIAKKIKSLFTKSKTKVVVEDEKLPYTIMSGAILSGINTIGDNTYIGFNCNITESKIGRYCSIANNVSIGIGEHKINRVSTSSIFYKKPFETLTEKDCIIGNDVWIGSNVVVRRGVEIGDGAIIGANSFVNKNVKEFEIVGGVPSKHIRMRFNEETIITLKKSKWWLLDLEKAKRKILELEKTNLFDID</sequence>
<evidence type="ECO:0000256" key="4">
    <source>
        <dbReference type="ARBA" id="ARBA00023315"/>
    </source>
</evidence>
<reference evidence="5 6" key="1">
    <citation type="submission" date="2020-08" db="EMBL/GenBank/DDBJ databases">
        <title>Polaribacter sp. L12M9 isolated from gut of the Korean scallop.</title>
        <authorList>
            <person name="Jeong Y.S."/>
        </authorList>
    </citation>
    <scope>NUCLEOTIDE SEQUENCE [LARGE SCALE GENOMIC DNA]</scope>
    <source>
        <strain evidence="5 6">L12M9</strain>
    </source>
</reference>
<dbReference type="InterPro" id="IPR001451">
    <property type="entry name" value="Hexapep"/>
</dbReference>